<protein>
    <submittedName>
        <fullName evidence="3">Alpha/beta hydrolase</fullName>
    </submittedName>
</protein>
<dbReference type="GO" id="GO:0016787">
    <property type="term" value="F:hydrolase activity"/>
    <property type="evidence" value="ECO:0007669"/>
    <property type="project" value="UniProtKB-KW"/>
</dbReference>
<reference evidence="3 4" key="1">
    <citation type="submission" date="2023-10" db="EMBL/GenBank/DDBJ databases">
        <title>Development of a sustainable strategy for remediation of hydrocarbon-contaminated territories based on the waste exchange concept.</title>
        <authorList>
            <person name="Krivoruchko A."/>
        </authorList>
    </citation>
    <scope>NUCLEOTIDE SEQUENCE [LARGE SCALE GENOMIC DNA]</scope>
    <source>
        <strain evidence="3 4">IEGM 1323</strain>
    </source>
</reference>
<evidence type="ECO:0000256" key="1">
    <source>
        <dbReference type="ARBA" id="ARBA00022801"/>
    </source>
</evidence>
<sequence length="319" mass="34022">MKYAFDPELAPFTDMLTAADPHDLEATRHTMTDVARNLPAYESESAIEIVDQLVDGPRGTSLPVRLYRPSEGRSGGVLPAIVHLHWGGFDSGSIDVIDALSRQMADQVGALVLAVSYRLAPEAPHPAALEDSYTALTWLAEHADDLGIDPARIAVAGNSAGGGLAAAVSLLARDRGGPAVRFQALVFAQLDDRLNTVSAREFTDTPMWTRESAQVSWRHYLGELTPGSPSVSPYAAPARMADLTGLPPAFVTACEFDPFRDEDLTYGHRLVQAGVPVELHLYPGTFHASTAIADAAISRRMVADQIGALTRALNGAPSS</sequence>
<gene>
    <name evidence="3" type="ORF">R3P96_24965</name>
</gene>
<comment type="caution">
    <text evidence="3">The sequence shown here is derived from an EMBL/GenBank/DDBJ whole genome shotgun (WGS) entry which is preliminary data.</text>
</comment>
<name>A0ABU4BK55_9NOCA</name>
<dbReference type="RefSeq" id="WP_317566626.1">
    <property type="nucleotide sequence ID" value="NZ_JAWLJX010000016.1"/>
</dbReference>
<organism evidence="3 4">
    <name type="scientific">Rhodococcoides yunnanense</name>
    <dbReference type="NCBI Taxonomy" id="278209"/>
    <lineage>
        <taxon>Bacteria</taxon>
        <taxon>Bacillati</taxon>
        <taxon>Actinomycetota</taxon>
        <taxon>Actinomycetes</taxon>
        <taxon>Mycobacteriales</taxon>
        <taxon>Nocardiaceae</taxon>
        <taxon>Rhodococcoides</taxon>
    </lineage>
</organism>
<evidence type="ECO:0000313" key="3">
    <source>
        <dbReference type="EMBL" id="MDV6264602.1"/>
    </source>
</evidence>
<dbReference type="PANTHER" id="PTHR48081:SF8">
    <property type="entry name" value="ALPHA_BETA HYDROLASE FOLD-3 DOMAIN-CONTAINING PROTEIN-RELATED"/>
    <property type="match status" value="1"/>
</dbReference>
<dbReference type="EMBL" id="JAWLJX010000016">
    <property type="protein sequence ID" value="MDV6264602.1"/>
    <property type="molecule type" value="Genomic_DNA"/>
</dbReference>
<dbReference type="InterPro" id="IPR013094">
    <property type="entry name" value="AB_hydrolase_3"/>
</dbReference>
<dbReference type="InterPro" id="IPR050300">
    <property type="entry name" value="GDXG_lipolytic_enzyme"/>
</dbReference>
<dbReference type="PANTHER" id="PTHR48081">
    <property type="entry name" value="AB HYDROLASE SUPERFAMILY PROTEIN C4A8.06C"/>
    <property type="match status" value="1"/>
</dbReference>
<evidence type="ECO:0000313" key="4">
    <source>
        <dbReference type="Proteomes" id="UP001185755"/>
    </source>
</evidence>
<dbReference type="Gene3D" id="3.40.50.1820">
    <property type="entry name" value="alpha/beta hydrolase"/>
    <property type="match status" value="1"/>
</dbReference>
<proteinExistence type="predicted"/>
<feature type="domain" description="Alpha/beta hydrolase fold-3" evidence="2">
    <location>
        <begin position="81"/>
        <end position="288"/>
    </location>
</feature>
<evidence type="ECO:0000259" key="2">
    <source>
        <dbReference type="Pfam" id="PF07859"/>
    </source>
</evidence>
<keyword evidence="4" id="KW-1185">Reference proteome</keyword>
<accession>A0ABU4BK55</accession>
<dbReference type="Proteomes" id="UP001185755">
    <property type="component" value="Unassembled WGS sequence"/>
</dbReference>
<dbReference type="Pfam" id="PF07859">
    <property type="entry name" value="Abhydrolase_3"/>
    <property type="match status" value="1"/>
</dbReference>
<keyword evidence="1 3" id="KW-0378">Hydrolase</keyword>
<dbReference type="SUPFAM" id="SSF53474">
    <property type="entry name" value="alpha/beta-Hydrolases"/>
    <property type="match status" value="1"/>
</dbReference>
<dbReference type="InterPro" id="IPR029058">
    <property type="entry name" value="AB_hydrolase_fold"/>
</dbReference>